<dbReference type="PANTHER" id="PTHR33142:SF65">
    <property type="entry name" value="CYCLIN-DEPENDENT PROTEIN KINASE INHIBITOR SMR2-LIKE"/>
    <property type="match status" value="1"/>
</dbReference>
<accession>A0A1U7ZKW2</accession>
<dbReference type="RefSeq" id="XP_010253824.2">
    <property type="nucleotide sequence ID" value="XM_010255522.2"/>
</dbReference>
<dbReference type="eggNOG" id="ENOG502S5SV">
    <property type="taxonomic scope" value="Eukaryota"/>
</dbReference>
<dbReference type="InParanoid" id="A0A1U7ZKW2"/>
<feature type="region of interest" description="Disordered" evidence="3">
    <location>
        <begin position="55"/>
        <end position="110"/>
    </location>
</feature>
<dbReference type="FunCoup" id="A0A1U7ZKW2">
    <property type="interactions" value="26"/>
</dbReference>
<dbReference type="PANTHER" id="PTHR33142">
    <property type="entry name" value="CYCLIN-DEPENDENT PROTEIN KINASE INHIBITOR SMR13"/>
    <property type="match status" value="1"/>
</dbReference>
<dbReference type="OMA" id="QEDECEI"/>
<evidence type="ECO:0000313" key="4">
    <source>
        <dbReference type="Proteomes" id="UP000189703"/>
    </source>
</evidence>
<dbReference type="GeneID" id="104594967"/>
<evidence type="ECO:0000256" key="1">
    <source>
        <dbReference type="ARBA" id="ARBA00023013"/>
    </source>
</evidence>
<keyword evidence="1 5" id="KW-0649">Protein kinase inhibitor</keyword>
<name>A0A1U7ZKW2_NELNU</name>
<proteinExistence type="predicted"/>
<evidence type="ECO:0000256" key="2">
    <source>
        <dbReference type="ARBA" id="ARBA00023306"/>
    </source>
</evidence>
<dbReference type="GO" id="GO:0032875">
    <property type="term" value="P:regulation of DNA endoreduplication"/>
    <property type="evidence" value="ECO:0007669"/>
    <property type="project" value="InterPro"/>
</dbReference>
<dbReference type="Proteomes" id="UP000189703">
    <property type="component" value="Unplaced"/>
</dbReference>
<feature type="compositionally biased region" description="Basic and acidic residues" evidence="3">
    <location>
        <begin position="55"/>
        <end position="78"/>
    </location>
</feature>
<gene>
    <name evidence="5" type="primary">LOC104594967</name>
</gene>
<dbReference type="GO" id="GO:0005634">
    <property type="term" value="C:nucleus"/>
    <property type="evidence" value="ECO:0000318"/>
    <property type="project" value="GO_Central"/>
</dbReference>
<dbReference type="GO" id="GO:0004860">
    <property type="term" value="F:protein kinase inhibitor activity"/>
    <property type="evidence" value="ECO:0007669"/>
    <property type="project" value="UniProtKB-KW"/>
</dbReference>
<sequence length="178" mass="20104">MCSEFEQVSFVGMSNSSELFLVDNDPEVNELEILLRSTSEFSDDGRLITTSEVHQLHRQGEQNEQRQQQHDEKEDKDQSVASSEDLKLPLLGEGEFTGDDDDDGFRTPTSLDHKIPVILQCPPAPRKIISIPSKKRKASSTRRQLLLNLSDEIESLFPPALFADHGRKMKKVRGNDAK</sequence>
<dbReference type="KEGG" id="nnu:104594967"/>
<protein>
    <submittedName>
        <fullName evidence="5">Cyclin-dependent protein kinase inhibitor SMR2-like</fullName>
    </submittedName>
</protein>
<evidence type="ECO:0000313" key="5">
    <source>
        <dbReference type="RefSeq" id="XP_010253824.2"/>
    </source>
</evidence>
<dbReference type="AlphaFoldDB" id="A0A1U7ZKW2"/>
<reference evidence="5" key="1">
    <citation type="submission" date="2025-08" db="UniProtKB">
        <authorList>
            <consortium name="RefSeq"/>
        </authorList>
    </citation>
    <scope>IDENTIFICATION</scope>
</reference>
<dbReference type="OrthoDB" id="1933617at2759"/>
<organism evidence="4 5">
    <name type="scientific">Nelumbo nucifera</name>
    <name type="common">Sacred lotus</name>
    <dbReference type="NCBI Taxonomy" id="4432"/>
    <lineage>
        <taxon>Eukaryota</taxon>
        <taxon>Viridiplantae</taxon>
        <taxon>Streptophyta</taxon>
        <taxon>Embryophyta</taxon>
        <taxon>Tracheophyta</taxon>
        <taxon>Spermatophyta</taxon>
        <taxon>Magnoliopsida</taxon>
        <taxon>Proteales</taxon>
        <taxon>Nelumbonaceae</taxon>
        <taxon>Nelumbo</taxon>
    </lineage>
</organism>
<keyword evidence="2" id="KW-0131">Cell cycle</keyword>
<evidence type="ECO:0000256" key="3">
    <source>
        <dbReference type="SAM" id="MobiDB-lite"/>
    </source>
</evidence>
<keyword evidence="4" id="KW-1185">Reference proteome</keyword>
<dbReference type="InterPro" id="IPR040389">
    <property type="entry name" value="SMR"/>
</dbReference>